<protein>
    <recommendedName>
        <fullName evidence="1">Aminoglycoside phosphotransferase domain-containing protein</fullName>
    </recommendedName>
</protein>
<organism evidence="2 3">
    <name type="scientific">Sulfobacillus benefaciens</name>
    <dbReference type="NCBI Taxonomy" id="453960"/>
    <lineage>
        <taxon>Bacteria</taxon>
        <taxon>Bacillati</taxon>
        <taxon>Bacillota</taxon>
        <taxon>Clostridia</taxon>
        <taxon>Eubacteriales</taxon>
        <taxon>Clostridiales Family XVII. Incertae Sedis</taxon>
        <taxon>Sulfobacillus</taxon>
    </lineage>
</organism>
<reference evidence="2 3" key="1">
    <citation type="journal article" date="2014" name="BMC Genomics">
        <title>Comparison of environmental and isolate Sulfobacillus genomes reveals diverse carbon, sulfur, nitrogen, and hydrogen metabolisms.</title>
        <authorList>
            <person name="Justice N.B."/>
            <person name="Norman A."/>
            <person name="Brown C.T."/>
            <person name="Singh A."/>
            <person name="Thomas B.C."/>
            <person name="Banfield J.F."/>
        </authorList>
    </citation>
    <scope>NUCLEOTIDE SEQUENCE [LARGE SCALE GENOMIC DNA]</scope>
    <source>
        <strain evidence="2">AMDSBA1</strain>
    </source>
</reference>
<evidence type="ECO:0000313" key="3">
    <source>
        <dbReference type="Proteomes" id="UP000242699"/>
    </source>
</evidence>
<dbReference type="AlphaFoldDB" id="A0A2T2X928"/>
<dbReference type="InterPro" id="IPR002575">
    <property type="entry name" value="Aminoglycoside_PTrfase"/>
</dbReference>
<sequence>MTGGQFPANGPWWDAIRDRTGSPYQIRRLPGAGGPGCWRVQGPLGSVVLKPDVPRRERLFYEHFAPRLADKGLATPRLHASGTAPDWIVLEWVERSLSYSAWGRDSGVFAYLATWHEAGREIMGRFDESFRFRGPGLNQEAVVSLLPKVPAGQILHLIHESLEQFHGLLEPVSWVHGDTNPTNWLVASDGTRVLTDWSRYGQAHPAMDVAIFLPALPTPSQIRDAAQRYARVQNSPGKKPKIQELCRNIVFAKLWSVIDFLGMVWRGEVTEAAQPALIMLQASLEQWVPAVFSL</sequence>
<dbReference type="SUPFAM" id="SSF56112">
    <property type="entry name" value="Protein kinase-like (PK-like)"/>
    <property type="match status" value="1"/>
</dbReference>
<accession>A0A2T2X928</accession>
<dbReference type="InterPro" id="IPR011009">
    <property type="entry name" value="Kinase-like_dom_sf"/>
</dbReference>
<feature type="domain" description="Aminoglycoside phosphotransferase" evidence="1">
    <location>
        <begin position="38"/>
        <end position="228"/>
    </location>
</feature>
<evidence type="ECO:0000313" key="2">
    <source>
        <dbReference type="EMBL" id="PSR31014.1"/>
    </source>
</evidence>
<comment type="caution">
    <text evidence="2">The sequence shown here is derived from an EMBL/GenBank/DDBJ whole genome shotgun (WGS) entry which is preliminary data.</text>
</comment>
<dbReference type="Pfam" id="PF01636">
    <property type="entry name" value="APH"/>
    <property type="match status" value="1"/>
</dbReference>
<dbReference type="Gene3D" id="3.90.1200.10">
    <property type="match status" value="1"/>
</dbReference>
<gene>
    <name evidence="2" type="ORF">C7B43_03970</name>
</gene>
<dbReference type="EMBL" id="PXYT01000005">
    <property type="protein sequence ID" value="PSR31014.1"/>
    <property type="molecule type" value="Genomic_DNA"/>
</dbReference>
<dbReference type="Proteomes" id="UP000242699">
    <property type="component" value="Unassembled WGS sequence"/>
</dbReference>
<proteinExistence type="predicted"/>
<name>A0A2T2X928_9FIRM</name>
<evidence type="ECO:0000259" key="1">
    <source>
        <dbReference type="Pfam" id="PF01636"/>
    </source>
</evidence>